<sequence length="59" mass="6700">MKKILFMLIVCSLINIHIANISKLIVAYHIIHHENALGLLRTGWAGDRAVAPAHRRLIY</sequence>
<dbReference type="KEGG" id="ete:ETEE_3728"/>
<evidence type="ECO:0000313" key="2">
    <source>
        <dbReference type="Proteomes" id="UP000028681"/>
    </source>
</evidence>
<proteinExistence type="predicted"/>
<accession>A0A076LNJ1</accession>
<dbReference type="HOGENOM" id="CLU_2953084_0_0_6"/>
<protein>
    <submittedName>
        <fullName evidence="1">Uncharacterized protein</fullName>
    </submittedName>
</protein>
<reference evidence="1 2" key="1">
    <citation type="journal article" date="2012" name="PLoS ONE">
        <title>Edwardsiella comparative phylogenomics reveal the new intra/inter-species taxonomic relationships, virulence evolution and niche adaptation mechanisms.</title>
        <authorList>
            <person name="Yang M."/>
            <person name="Lv Y."/>
            <person name="Xiao J."/>
            <person name="Wu H."/>
            <person name="Zheng H."/>
            <person name="Liu Q."/>
            <person name="Zhang Y."/>
            <person name="Wang Q."/>
        </authorList>
    </citation>
    <scope>NUCLEOTIDE SEQUENCE [LARGE SCALE GENOMIC DNA]</scope>
    <source>
        <strain evidence="2">080813</strain>
    </source>
</reference>
<dbReference type="EMBL" id="CP006664">
    <property type="protein sequence ID" value="AIJ10140.1"/>
    <property type="molecule type" value="Genomic_DNA"/>
</dbReference>
<dbReference type="Proteomes" id="UP000028681">
    <property type="component" value="Chromosome"/>
</dbReference>
<dbReference type="AlphaFoldDB" id="A0A076LNJ1"/>
<organism evidence="1 2">
    <name type="scientific">Edwardsiella anguillarum ET080813</name>
    <dbReference type="NCBI Taxonomy" id="667120"/>
    <lineage>
        <taxon>Bacteria</taxon>
        <taxon>Pseudomonadati</taxon>
        <taxon>Pseudomonadota</taxon>
        <taxon>Gammaproteobacteria</taxon>
        <taxon>Enterobacterales</taxon>
        <taxon>Hafniaceae</taxon>
        <taxon>Edwardsiella</taxon>
    </lineage>
</organism>
<gene>
    <name evidence="1" type="ORF">ETEE_3728</name>
</gene>
<evidence type="ECO:0000313" key="1">
    <source>
        <dbReference type="EMBL" id="AIJ10140.1"/>
    </source>
</evidence>
<name>A0A076LNJ1_9GAMM</name>